<organism evidence="2 3">
    <name type="scientific">Symbiodinium pilosum</name>
    <name type="common">Dinoflagellate</name>
    <dbReference type="NCBI Taxonomy" id="2952"/>
    <lineage>
        <taxon>Eukaryota</taxon>
        <taxon>Sar</taxon>
        <taxon>Alveolata</taxon>
        <taxon>Dinophyceae</taxon>
        <taxon>Suessiales</taxon>
        <taxon>Symbiodiniaceae</taxon>
        <taxon>Symbiodinium</taxon>
    </lineage>
</organism>
<evidence type="ECO:0000256" key="1">
    <source>
        <dbReference type="SAM" id="MobiDB-lite"/>
    </source>
</evidence>
<dbReference type="EMBL" id="CAJNIZ010009724">
    <property type="protein sequence ID" value="CAE7287016.1"/>
    <property type="molecule type" value="Genomic_DNA"/>
</dbReference>
<proteinExistence type="predicted"/>
<dbReference type="AlphaFoldDB" id="A0A812MVD8"/>
<comment type="caution">
    <text evidence="2">The sequence shown here is derived from an EMBL/GenBank/DDBJ whole genome shotgun (WGS) entry which is preliminary data.</text>
</comment>
<gene>
    <name evidence="2" type="ORF">SPIL2461_LOCUS6448</name>
</gene>
<accession>A0A812MVD8</accession>
<feature type="compositionally biased region" description="Low complexity" evidence="1">
    <location>
        <begin position="76"/>
        <end position="95"/>
    </location>
</feature>
<feature type="compositionally biased region" description="Low complexity" evidence="1">
    <location>
        <begin position="106"/>
        <end position="118"/>
    </location>
</feature>
<dbReference type="OrthoDB" id="444785at2759"/>
<keyword evidence="3" id="KW-1185">Reference proteome</keyword>
<name>A0A812MVD8_SYMPI</name>
<feature type="region of interest" description="Disordered" evidence="1">
    <location>
        <begin position="73"/>
        <end position="118"/>
    </location>
</feature>
<protein>
    <submittedName>
        <fullName evidence="2">Uncharacterized protein</fullName>
    </submittedName>
</protein>
<evidence type="ECO:0000313" key="2">
    <source>
        <dbReference type="EMBL" id="CAE7287016.1"/>
    </source>
</evidence>
<evidence type="ECO:0000313" key="3">
    <source>
        <dbReference type="Proteomes" id="UP000649617"/>
    </source>
</evidence>
<dbReference type="Proteomes" id="UP000649617">
    <property type="component" value="Unassembled WGS sequence"/>
</dbReference>
<sequence>MRTSPGPAHVASWSPVIHTRRIMSPTRSPLSRARKPITYAPQPWQMARASTASITTLPNGAICFPLQASVSEGKMASPTKSTTTTTTGSTEAGTPQAGGSAIPVKTAGPSTPSARSSRTSFAPLQIPIPVQTQPGPSVLSARSPALSFREAGPRPRRSASIGPLRSPLIACPRSPITSPRVTPAMVLTEAMAHSRSLRVGRPVENLEVEIVLAAEGLAHPRNSGQLLRMASTAEAPGAQSPKPFGGSVQMSVARPHVQSASTLDGIEAALLRHIHSDVSLRKLGIRRLGPALYVIDGRRVRLAWGAQAELVVSEEKAASEAGVNRSGSAAAMPLASYLRQAMVQGAADVKASLEASAVARIPQEKRLSFDAPGLNVQDREKADLQTRCALMKQAVEEARLRAEAAEAYEKGVTLSGPGSPPASMPLMVSEAVGKWCKKAERPASCVRLAEAQIFQGTLDFSAQKPRL</sequence>
<reference evidence="2" key="1">
    <citation type="submission" date="2021-02" db="EMBL/GenBank/DDBJ databases">
        <authorList>
            <person name="Dougan E. K."/>
            <person name="Rhodes N."/>
            <person name="Thang M."/>
            <person name="Chan C."/>
        </authorList>
    </citation>
    <scope>NUCLEOTIDE SEQUENCE</scope>
</reference>